<keyword evidence="2" id="KW-0472">Membrane</keyword>
<dbReference type="InterPro" id="IPR005531">
    <property type="entry name" value="Asp23"/>
</dbReference>
<dbReference type="RefSeq" id="WP_132026130.1">
    <property type="nucleotide sequence ID" value="NZ_CP068564.1"/>
</dbReference>
<evidence type="ECO:0000256" key="1">
    <source>
        <dbReference type="ARBA" id="ARBA00005721"/>
    </source>
</evidence>
<proteinExistence type="inferred from homology"/>
<accession>A0A4R3L0D0</accession>
<evidence type="ECO:0000313" key="3">
    <source>
        <dbReference type="EMBL" id="TCS91345.1"/>
    </source>
</evidence>
<sequence>MTIIDKILLFIFSLCIAILSLALVLFPFQPFDLLSRDSVQMLLDNMIGDYMYTLIGLIFFLISIRFIFVAIKGDKSKDKTTYLIQRTEHGEINISSDTIVGLVQSVADHFTGIRDIKTKVDIIEGQIFINLKGQVSPEINIPETTEDLQLKVKEHVENCTGVNVSEVKVLITNVATPIRNVK</sequence>
<protein>
    <submittedName>
        <fullName evidence="3">Putative alkaline shock family protein YloU</fullName>
    </submittedName>
</protein>
<feature type="transmembrane region" description="Helical" evidence="2">
    <location>
        <begin position="50"/>
        <end position="71"/>
    </location>
</feature>
<name>A0A4R3L0D0_9FIRM</name>
<dbReference type="EMBL" id="SMAE01000002">
    <property type="protein sequence ID" value="TCS91345.1"/>
    <property type="molecule type" value="Genomic_DNA"/>
</dbReference>
<evidence type="ECO:0000256" key="2">
    <source>
        <dbReference type="SAM" id="Phobius"/>
    </source>
</evidence>
<keyword evidence="2" id="KW-1133">Transmembrane helix</keyword>
<comment type="caution">
    <text evidence="3">The sequence shown here is derived from an EMBL/GenBank/DDBJ whole genome shotgun (WGS) entry which is preliminary data.</text>
</comment>
<dbReference type="Proteomes" id="UP000294567">
    <property type="component" value="Unassembled WGS sequence"/>
</dbReference>
<evidence type="ECO:0000313" key="4">
    <source>
        <dbReference type="Proteomes" id="UP000294567"/>
    </source>
</evidence>
<organism evidence="3 4">
    <name type="scientific">Keratinibaculum paraultunense</name>
    <dbReference type="NCBI Taxonomy" id="1278232"/>
    <lineage>
        <taxon>Bacteria</taxon>
        <taxon>Bacillati</taxon>
        <taxon>Bacillota</taxon>
        <taxon>Tissierellia</taxon>
        <taxon>Tissierellales</taxon>
        <taxon>Tepidimicrobiaceae</taxon>
        <taxon>Keratinibaculum</taxon>
    </lineage>
</organism>
<keyword evidence="4" id="KW-1185">Reference proteome</keyword>
<dbReference type="NCBIfam" id="NF033218">
    <property type="entry name" value="anchor_AmaP"/>
    <property type="match status" value="1"/>
</dbReference>
<dbReference type="Pfam" id="PF03780">
    <property type="entry name" value="Asp23"/>
    <property type="match status" value="1"/>
</dbReference>
<keyword evidence="2" id="KW-0812">Transmembrane</keyword>
<feature type="transmembrane region" description="Helical" evidence="2">
    <location>
        <begin position="7"/>
        <end position="30"/>
    </location>
</feature>
<dbReference type="AlphaFoldDB" id="A0A4R3L0D0"/>
<dbReference type="OrthoDB" id="1716040at2"/>
<reference evidence="3 4" key="1">
    <citation type="submission" date="2019-03" db="EMBL/GenBank/DDBJ databases">
        <title>Genomic Encyclopedia of Type Strains, Phase IV (KMG-IV): sequencing the most valuable type-strain genomes for metagenomic binning, comparative biology and taxonomic classification.</title>
        <authorList>
            <person name="Goeker M."/>
        </authorList>
    </citation>
    <scope>NUCLEOTIDE SEQUENCE [LARGE SCALE GENOMIC DNA]</scope>
    <source>
        <strain evidence="3 4">DSM 26752</strain>
    </source>
</reference>
<gene>
    <name evidence="3" type="ORF">EDD65_102280</name>
</gene>
<comment type="similarity">
    <text evidence="1">Belongs to the asp23 family.</text>
</comment>